<dbReference type="GO" id="GO:0051539">
    <property type="term" value="F:4 iron, 4 sulfur cluster binding"/>
    <property type="evidence" value="ECO:0007669"/>
    <property type="project" value="InterPro"/>
</dbReference>
<dbReference type="AlphaFoldDB" id="A0A7C2VD95"/>
<proteinExistence type="predicted"/>
<dbReference type="GO" id="GO:0006777">
    <property type="term" value="P:Mo-molybdopterin cofactor biosynthetic process"/>
    <property type="evidence" value="ECO:0007669"/>
    <property type="project" value="InterPro"/>
</dbReference>
<accession>A0A7C2VD95</accession>
<dbReference type="InterPro" id="IPR013785">
    <property type="entry name" value="Aldolase_TIM"/>
</dbReference>
<evidence type="ECO:0000313" key="2">
    <source>
        <dbReference type="EMBL" id="HEW52873.1"/>
    </source>
</evidence>
<comment type="caution">
    <text evidence="2">The sequence shown here is derived from an EMBL/GenBank/DDBJ whole genome shotgun (WGS) entry which is preliminary data.</text>
</comment>
<organism evidence="2">
    <name type="scientific">Ignisphaera aggregans</name>
    <dbReference type="NCBI Taxonomy" id="334771"/>
    <lineage>
        <taxon>Archaea</taxon>
        <taxon>Thermoproteota</taxon>
        <taxon>Thermoprotei</taxon>
        <taxon>Desulfurococcales</taxon>
        <taxon>Desulfurococcaceae</taxon>
        <taxon>Ignisphaera</taxon>
    </lineage>
</organism>
<dbReference type="EMBL" id="DSGT01000003">
    <property type="protein sequence ID" value="HEW52873.1"/>
    <property type="molecule type" value="Genomic_DNA"/>
</dbReference>
<dbReference type="Pfam" id="PF06463">
    <property type="entry name" value="Mob_synth_C"/>
    <property type="match status" value="1"/>
</dbReference>
<name>A0A7C2VD95_9CREN</name>
<evidence type="ECO:0000259" key="1">
    <source>
        <dbReference type="Pfam" id="PF06463"/>
    </source>
</evidence>
<reference evidence="2" key="1">
    <citation type="journal article" date="2020" name="mSystems">
        <title>Genome- and Community-Level Interaction Insights into Carbon Utilization and Element Cycling Functions of Hydrothermarchaeota in Hydrothermal Sediment.</title>
        <authorList>
            <person name="Zhou Z."/>
            <person name="Liu Y."/>
            <person name="Xu W."/>
            <person name="Pan J."/>
            <person name="Luo Z.H."/>
            <person name="Li M."/>
        </authorList>
    </citation>
    <scope>NUCLEOTIDE SEQUENCE [LARGE SCALE GENOMIC DNA]</scope>
    <source>
        <strain evidence="2">SpSt-16</strain>
    </source>
</reference>
<protein>
    <recommendedName>
        <fullName evidence="1">Molybdenum cofactor biosynthesis protein A-like twitch domain-containing protein</fullName>
    </recommendedName>
</protein>
<dbReference type="Gene3D" id="3.20.20.70">
    <property type="entry name" value="Aldolase class I"/>
    <property type="match status" value="1"/>
</dbReference>
<dbReference type="InterPro" id="IPR010505">
    <property type="entry name" value="MoaA_twitch"/>
</dbReference>
<sequence>MNFCLSLLTALLNSLKRNNVKKYTRSDNARPVYVLSNGVEVEIIKWYRNSAFCLNCHKIRLVFDGTLRSCIATSEGSISILDCLRPKKDELCLEKAFNKINELRKPFWSFLQEVSRS</sequence>
<gene>
    <name evidence="2" type="ORF">ENO77_01695</name>
</gene>
<feature type="domain" description="Molybdenum cofactor biosynthesis protein A-like twitch" evidence="1">
    <location>
        <begin position="13"/>
        <end position="106"/>
    </location>
</feature>